<evidence type="ECO:0000256" key="4">
    <source>
        <dbReference type="ARBA" id="ARBA00022989"/>
    </source>
</evidence>
<sequence length="487" mass="54037">MSPTETPLEKSKSSDAPQSIMEKQPAQGLGTDVGANVLTGTVANFDMDGETSKRVLRKIDLYLLPILMVTYLIQYAWLTTIFYLGYIASEFPCNYLFQKFNIARMCGITIILWGIVLLCMTAANDFASLMATRFFLGALEAGVSPCFVLMTAMFYRRSEQPFRTAIWFSINGMAQIVGGLAGYAIGFIKADLPAWKFPFVIFGSLTIAWGFFFIFTTPSNPTTAKWLTAKEKEVAVLRLAENRTGIDNREWKWYQVREALCDPQFYLLNIFMIAKNIPNGAVSAFGPLILNGFGFSKFESTLLGMPSGACQIVALWIGGYLSGRFANIRHFLMIGGVLIAILGSSLIYALPESNMIGRLLGYYLLVGYSVAFVQGLSLTQANVAGRTKKSVFTSTVFVSYCIGNLIGPQLFLDNEAPLYKTGFIGIIICFAIQVVVIAIMYLLLWRENRRRDRLAAEEGSDVGATEDLAEGLTDLTDRENKKFRYAL</sequence>
<dbReference type="InterPro" id="IPR011701">
    <property type="entry name" value="MFS"/>
</dbReference>
<keyword evidence="3 7" id="KW-0812">Transmembrane</keyword>
<keyword evidence="10" id="KW-1185">Reference proteome</keyword>
<dbReference type="PROSITE" id="PS50850">
    <property type="entry name" value="MFS"/>
    <property type="match status" value="1"/>
</dbReference>
<feature type="transmembrane region" description="Helical" evidence="7">
    <location>
        <begin position="391"/>
        <end position="411"/>
    </location>
</feature>
<gene>
    <name evidence="9" type="ORF">CLO192961_LOCUS172190</name>
</gene>
<feature type="transmembrane region" description="Helical" evidence="7">
    <location>
        <begin position="100"/>
        <end position="122"/>
    </location>
</feature>
<evidence type="ECO:0000256" key="1">
    <source>
        <dbReference type="ARBA" id="ARBA00004141"/>
    </source>
</evidence>
<proteinExistence type="predicted"/>
<name>A0ABY6U3D7_BIOOC</name>
<evidence type="ECO:0000313" key="10">
    <source>
        <dbReference type="Proteomes" id="UP000766486"/>
    </source>
</evidence>
<evidence type="ECO:0000256" key="6">
    <source>
        <dbReference type="SAM" id="MobiDB-lite"/>
    </source>
</evidence>
<evidence type="ECO:0000256" key="2">
    <source>
        <dbReference type="ARBA" id="ARBA00022448"/>
    </source>
</evidence>
<feature type="domain" description="Major facilitator superfamily (MFS) profile" evidence="8">
    <location>
        <begin position="1"/>
        <end position="449"/>
    </location>
</feature>
<accession>A0ABY6U3D7</accession>
<feature type="transmembrane region" description="Helical" evidence="7">
    <location>
        <begin position="331"/>
        <end position="350"/>
    </location>
</feature>
<feature type="transmembrane region" description="Helical" evidence="7">
    <location>
        <begin position="61"/>
        <end position="88"/>
    </location>
</feature>
<dbReference type="PANTHER" id="PTHR43791">
    <property type="entry name" value="PERMEASE-RELATED"/>
    <property type="match status" value="1"/>
</dbReference>
<dbReference type="Pfam" id="PF07690">
    <property type="entry name" value="MFS_1"/>
    <property type="match status" value="1"/>
</dbReference>
<reference evidence="9 10" key="1">
    <citation type="submission" date="2019-06" db="EMBL/GenBank/DDBJ databases">
        <authorList>
            <person name="Broberg M."/>
        </authorList>
    </citation>
    <scope>NUCLEOTIDE SEQUENCE [LARGE SCALE GENOMIC DNA]</scope>
</reference>
<comment type="subcellular location">
    <subcellularLocation>
        <location evidence="1">Membrane</location>
        <topology evidence="1">Multi-pass membrane protein</topology>
    </subcellularLocation>
</comment>
<evidence type="ECO:0000256" key="7">
    <source>
        <dbReference type="SAM" id="Phobius"/>
    </source>
</evidence>
<protein>
    <recommendedName>
        <fullName evidence="8">Major facilitator superfamily (MFS) profile domain-containing protein</fullName>
    </recommendedName>
</protein>
<dbReference type="Proteomes" id="UP000766486">
    <property type="component" value="Unassembled WGS sequence"/>
</dbReference>
<feature type="transmembrane region" description="Helical" evidence="7">
    <location>
        <begin position="423"/>
        <end position="444"/>
    </location>
</feature>
<organism evidence="9 10">
    <name type="scientific">Bionectria ochroleuca</name>
    <name type="common">Gliocladium roseum</name>
    <dbReference type="NCBI Taxonomy" id="29856"/>
    <lineage>
        <taxon>Eukaryota</taxon>
        <taxon>Fungi</taxon>
        <taxon>Dikarya</taxon>
        <taxon>Ascomycota</taxon>
        <taxon>Pezizomycotina</taxon>
        <taxon>Sordariomycetes</taxon>
        <taxon>Hypocreomycetidae</taxon>
        <taxon>Hypocreales</taxon>
        <taxon>Bionectriaceae</taxon>
        <taxon>Clonostachys</taxon>
    </lineage>
</organism>
<evidence type="ECO:0000256" key="5">
    <source>
        <dbReference type="ARBA" id="ARBA00023136"/>
    </source>
</evidence>
<feature type="transmembrane region" description="Helical" evidence="7">
    <location>
        <begin position="134"/>
        <end position="154"/>
    </location>
</feature>
<keyword evidence="4 7" id="KW-1133">Transmembrane helix</keyword>
<comment type="caution">
    <text evidence="9">The sequence shown here is derived from an EMBL/GenBank/DDBJ whole genome shotgun (WGS) entry which is preliminary data.</text>
</comment>
<evidence type="ECO:0000313" key="9">
    <source>
        <dbReference type="EMBL" id="VUC25570.1"/>
    </source>
</evidence>
<dbReference type="Gene3D" id="1.20.1250.20">
    <property type="entry name" value="MFS general substrate transporter like domains"/>
    <property type="match status" value="2"/>
</dbReference>
<feature type="region of interest" description="Disordered" evidence="6">
    <location>
        <begin position="1"/>
        <end position="26"/>
    </location>
</feature>
<feature type="transmembrane region" description="Helical" evidence="7">
    <location>
        <begin position="362"/>
        <end position="379"/>
    </location>
</feature>
<keyword evidence="5 7" id="KW-0472">Membrane</keyword>
<dbReference type="PANTHER" id="PTHR43791:SF70">
    <property type="entry name" value="MAJOR FACILITATOR SUPERFAMILY (MFS) PROFILE DOMAIN-CONTAINING PROTEIN"/>
    <property type="match status" value="1"/>
</dbReference>
<dbReference type="EMBL" id="CABFNS010000737">
    <property type="protein sequence ID" value="VUC25570.1"/>
    <property type="molecule type" value="Genomic_DNA"/>
</dbReference>
<dbReference type="SUPFAM" id="SSF103473">
    <property type="entry name" value="MFS general substrate transporter"/>
    <property type="match status" value="1"/>
</dbReference>
<dbReference type="InterPro" id="IPR020846">
    <property type="entry name" value="MFS_dom"/>
</dbReference>
<feature type="transmembrane region" description="Helical" evidence="7">
    <location>
        <begin position="166"/>
        <end position="185"/>
    </location>
</feature>
<feature type="transmembrane region" description="Helical" evidence="7">
    <location>
        <begin position="197"/>
        <end position="216"/>
    </location>
</feature>
<keyword evidence="2" id="KW-0813">Transport</keyword>
<evidence type="ECO:0000256" key="3">
    <source>
        <dbReference type="ARBA" id="ARBA00022692"/>
    </source>
</evidence>
<dbReference type="InterPro" id="IPR036259">
    <property type="entry name" value="MFS_trans_sf"/>
</dbReference>
<evidence type="ECO:0000259" key="8">
    <source>
        <dbReference type="PROSITE" id="PS50850"/>
    </source>
</evidence>
<feature type="transmembrane region" description="Helical" evidence="7">
    <location>
        <begin position="300"/>
        <end position="319"/>
    </location>
</feature>